<proteinExistence type="predicted"/>
<dbReference type="AlphaFoldDB" id="A0A9X3SCT1"/>
<feature type="domain" description="Pyridoxamine 5'-phosphate oxidase N-terminal" evidence="2">
    <location>
        <begin position="9"/>
        <end position="111"/>
    </location>
</feature>
<dbReference type="RefSeq" id="WP_270029555.1">
    <property type="nucleotide sequence ID" value="NZ_JAPDDP010000097.1"/>
</dbReference>
<dbReference type="GO" id="GO:0016627">
    <property type="term" value="F:oxidoreductase activity, acting on the CH-CH group of donors"/>
    <property type="evidence" value="ECO:0007669"/>
    <property type="project" value="TreeGrafter"/>
</dbReference>
<dbReference type="GO" id="GO:0070967">
    <property type="term" value="F:coenzyme F420 binding"/>
    <property type="evidence" value="ECO:0007669"/>
    <property type="project" value="TreeGrafter"/>
</dbReference>
<name>A0A9X3SCT1_9ACTN</name>
<dbReference type="PANTHER" id="PTHR35176">
    <property type="entry name" value="HEME OXYGENASE HI_0854-RELATED"/>
    <property type="match status" value="1"/>
</dbReference>
<dbReference type="SUPFAM" id="SSF50475">
    <property type="entry name" value="FMN-binding split barrel"/>
    <property type="match status" value="1"/>
</dbReference>
<dbReference type="InterPro" id="IPR019920">
    <property type="entry name" value="F420-binding_dom_put"/>
</dbReference>
<evidence type="ECO:0000259" key="2">
    <source>
        <dbReference type="Pfam" id="PF01243"/>
    </source>
</evidence>
<dbReference type="PANTHER" id="PTHR35176:SF6">
    <property type="entry name" value="HEME OXYGENASE HI_0854-RELATED"/>
    <property type="match status" value="1"/>
</dbReference>
<organism evidence="3 4">
    <name type="scientific">Solirubrobacter phytolaccae</name>
    <dbReference type="NCBI Taxonomy" id="1404360"/>
    <lineage>
        <taxon>Bacteria</taxon>
        <taxon>Bacillati</taxon>
        <taxon>Actinomycetota</taxon>
        <taxon>Thermoleophilia</taxon>
        <taxon>Solirubrobacterales</taxon>
        <taxon>Solirubrobacteraceae</taxon>
        <taxon>Solirubrobacter</taxon>
    </lineage>
</organism>
<dbReference type="NCBIfam" id="TIGR03618">
    <property type="entry name" value="Rv1155_F420"/>
    <property type="match status" value="1"/>
</dbReference>
<dbReference type="Proteomes" id="UP001147653">
    <property type="component" value="Unassembled WGS sequence"/>
</dbReference>
<evidence type="ECO:0000313" key="3">
    <source>
        <dbReference type="EMBL" id="MDA0185076.1"/>
    </source>
</evidence>
<dbReference type="Pfam" id="PF01243">
    <property type="entry name" value="PNPOx_N"/>
    <property type="match status" value="1"/>
</dbReference>
<comment type="caution">
    <text evidence="3">The sequence shown here is derived from an EMBL/GenBank/DDBJ whole genome shotgun (WGS) entry which is preliminary data.</text>
</comment>
<protein>
    <submittedName>
        <fullName evidence="3">TIGR03618 family F420-dependent PPOX class oxidoreductase</fullName>
    </submittedName>
</protein>
<reference evidence="3" key="1">
    <citation type="submission" date="2022-10" db="EMBL/GenBank/DDBJ databases">
        <title>The WGS of Solirubrobacter phytolaccae KCTC 29190.</title>
        <authorList>
            <person name="Jiang Z."/>
        </authorList>
    </citation>
    <scope>NUCLEOTIDE SEQUENCE</scope>
    <source>
        <strain evidence="3">KCTC 29190</strain>
    </source>
</reference>
<evidence type="ECO:0000256" key="1">
    <source>
        <dbReference type="ARBA" id="ARBA00023002"/>
    </source>
</evidence>
<dbReference type="EMBL" id="JAPDDP010000097">
    <property type="protein sequence ID" value="MDA0185076.1"/>
    <property type="molecule type" value="Genomic_DNA"/>
</dbReference>
<dbReference type="InterPro" id="IPR052019">
    <property type="entry name" value="F420H2_bilvrd_red/Heme_oxyg"/>
</dbReference>
<sequence length="131" mass="14500">MAELTDAGVSELLAKPNHAVLSTINKDGSVHSAVVWVNVEEDKVAFNGALGRVWPANIDRDARVTLVVINQENPYEYAEFKGTATAVDGGDGHIDRLAQKYINQDKYPWRAEGEVRQKFSVATERVRYAKA</sequence>
<dbReference type="Gene3D" id="2.30.110.10">
    <property type="entry name" value="Electron Transport, Fmn-binding Protein, Chain A"/>
    <property type="match status" value="1"/>
</dbReference>
<dbReference type="InterPro" id="IPR012349">
    <property type="entry name" value="Split_barrel_FMN-bd"/>
</dbReference>
<dbReference type="InterPro" id="IPR011576">
    <property type="entry name" value="Pyridox_Oxase_N"/>
</dbReference>
<keyword evidence="1" id="KW-0560">Oxidoreductase</keyword>
<accession>A0A9X3SCT1</accession>
<dbReference type="GO" id="GO:0005829">
    <property type="term" value="C:cytosol"/>
    <property type="evidence" value="ECO:0007669"/>
    <property type="project" value="TreeGrafter"/>
</dbReference>
<gene>
    <name evidence="3" type="ORF">OJ997_32530</name>
</gene>
<evidence type="ECO:0000313" key="4">
    <source>
        <dbReference type="Proteomes" id="UP001147653"/>
    </source>
</evidence>
<keyword evidence="4" id="KW-1185">Reference proteome</keyword>